<gene>
    <name evidence="2" type="ORF">ENV17_01480</name>
</gene>
<reference evidence="2" key="1">
    <citation type="journal article" date="2020" name="mSystems">
        <title>Genome- and Community-Level Interaction Insights into Carbon Utilization and Element Cycling Functions of Hydrothermarchaeota in Hydrothermal Sediment.</title>
        <authorList>
            <person name="Zhou Z."/>
            <person name="Liu Y."/>
            <person name="Xu W."/>
            <person name="Pan J."/>
            <person name="Luo Z.H."/>
            <person name="Li M."/>
        </authorList>
    </citation>
    <scope>NUCLEOTIDE SEQUENCE [LARGE SCALE GENOMIC DNA]</scope>
    <source>
        <strain evidence="2">SpSt-735</strain>
    </source>
</reference>
<comment type="caution">
    <text evidence="2">The sequence shown here is derived from an EMBL/GenBank/DDBJ whole genome shotgun (WGS) entry which is preliminary data.</text>
</comment>
<dbReference type="SMART" id="SM00670">
    <property type="entry name" value="PINc"/>
    <property type="match status" value="1"/>
</dbReference>
<dbReference type="Gene3D" id="3.40.50.1010">
    <property type="entry name" value="5'-nuclease"/>
    <property type="match status" value="1"/>
</dbReference>
<feature type="domain" description="PIN" evidence="1">
    <location>
        <begin position="12"/>
        <end position="123"/>
    </location>
</feature>
<organism evidence="2">
    <name type="scientific">Thermofilum pendens</name>
    <dbReference type="NCBI Taxonomy" id="2269"/>
    <lineage>
        <taxon>Archaea</taxon>
        <taxon>Thermoproteota</taxon>
        <taxon>Thermoprotei</taxon>
        <taxon>Thermofilales</taxon>
        <taxon>Thermofilaceae</taxon>
        <taxon>Thermofilum</taxon>
    </lineage>
</organism>
<dbReference type="EMBL" id="DTFI01000045">
    <property type="protein sequence ID" value="HGI43044.1"/>
    <property type="molecule type" value="Genomic_DNA"/>
</dbReference>
<dbReference type="SUPFAM" id="SSF88723">
    <property type="entry name" value="PIN domain-like"/>
    <property type="match status" value="1"/>
</dbReference>
<dbReference type="InterPro" id="IPR029060">
    <property type="entry name" value="PIN-like_dom_sf"/>
</dbReference>
<protein>
    <recommendedName>
        <fullName evidence="1">PIN domain-containing protein</fullName>
    </recommendedName>
</protein>
<dbReference type="Pfam" id="PF13638">
    <property type="entry name" value="PIN_4"/>
    <property type="match status" value="1"/>
</dbReference>
<name>A0A7C4F868_THEPE</name>
<dbReference type="CDD" id="cd09879">
    <property type="entry name" value="PIN_VapC_AF0591-like"/>
    <property type="match status" value="1"/>
</dbReference>
<evidence type="ECO:0000259" key="1">
    <source>
        <dbReference type="SMART" id="SM00670"/>
    </source>
</evidence>
<sequence length="143" mass="15634">MMWGSGVSHSCAEIILDTSAIIFAVEKRVNLLELALSVPEEVCKVIIPSPVVEELKALARGRGVRSRAARAALKIIEKEKVEHSSVLEIIDTGDLRAPVDDLVLLLAKEGQRVVVTADRKMRRKADVLGIRVYLVAKASLNAR</sequence>
<dbReference type="AlphaFoldDB" id="A0A7C4F868"/>
<proteinExistence type="predicted"/>
<dbReference type="InterPro" id="IPR002716">
    <property type="entry name" value="PIN_dom"/>
</dbReference>
<evidence type="ECO:0000313" key="2">
    <source>
        <dbReference type="EMBL" id="HGI43044.1"/>
    </source>
</evidence>
<accession>A0A7C4F868</accession>